<organism evidence="2 3">
    <name type="scientific">Psychrobacter proteolyticus</name>
    <dbReference type="NCBI Taxonomy" id="147825"/>
    <lineage>
        <taxon>Bacteria</taxon>
        <taxon>Pseudomonadati</taxon>
        <taxon>Pseudomonadota</taxon>
        <taxon>Gammaproteobacteria</taxon>
        <taxon>Moraxellales</taxon>
        <taxon>Moraxellaceae</taxon>
        <taxon>Psychrobacter</taxon>
    </lineage>
</organism>
<dbReference type="InterPro" id="IPR004690">
    <property type="entry name" value="Maln_transptMadL"/>
</dbReference>
<dbReference type="Proteomes" id="UP001414441">
    <property type="component" value="Unassembled WGS sequence"/>
</dbReference>
<accession>A0ABV0D6D6</accession>
<keyword evidence="3" id="KW-1185">Reference proteome</keyword>
<name>A0ABV0D6D6_9GAMM</name>
<keyword evidence="1" id="KW-0812">Transmembrane</keyword>
<keyword evidence="1" id="KW-0472">Membrane</keyword>
<dbReference type="NCBIfam" id="TIGR00807">
    <property type="entry name" value="malonate_madL"/>
    <property type="match status" value="1"/>
</dbReference>
<feature type="transmembrane region" description="Helical" evidence="1">
    <location>
        <begin position="7"/>
        <end position="27"/>
    </location>
</feature>
<keyword evidence="1" id="KW-1133">Transmembrane helix</keyword>
<feature type="transmembrane region" description="Helical" evidence="1">
    <location>
        <begin position="86"/>
        <end position="109"/>
    </location>
</feature>
<reference evidence="2 3" key="1">
    <citation type="submission" date="2024-05" db="EMBL/GenBank/DDBJ databases">
        <title>Genome sequencing of Marine Estuary Bacteria, Pseudoalteromonas distincta strain FA, Psychrobacter proteolyticus strain EA, and Shewanella baltica strain CA.</title>
        <authorList>
            <person name="Dieffenbach S.A."/>
            <person name="Maclea K.S."/>
        </authorList>
    </citation>
    <scope>NUCLEOTIDE SEQUENCE [LARGE SCALE GENOMIC DNA]</scope>
    <source>
        <strain evidence="2 3">EA</strain>
    </source>
</reference>
<gene>
    <name evidence="2" type="primary">madL</name>
    <name evidence="2" type="ORF">ABFV72_09025</name>
</gene>
<evidence type="ECO:0000256" key="1">
    <source>
        <dbReference type="SAM" id="Phobius"/>
    </source>
</evidence>
<evidence type="ECO:0000313" key="2">
    <source>
        <dbReference type="EMBL" id="MEN8626153.1"/>
    </source>
</evidence>
<dbReference type="EMBL" id="JBDLOB010000005">
    <property type="protein sequence ID" value="MEN8626153.1"/>
    <property type="molecule type" value="Genomic_DNA"/>
</dbReference>
<protein>
    <submittedName>
        <fullName evidence="2">Malonate transporter subunit MadL</fullName>
    </submittedName>
</protein>
<dbReference type="RefSeq" id="WP_347163295.1">
    <property type="nucleotide sequence ID" value="NZ_JBDLOB010000005.1"/>
</dbReference>
<evidence type="ECO:0000313" key="3">
    <source>
        <dbReference type="Proteomes" id="UP001414441"/>
    </source>
</evidence>
<proteinExistence type="predicted"/>
<feature type="transmembrane region" description="Helical" evidence="1">
    <location>
        <begin position="33"/>
        <end position="50"/>
    </location>
</feature>
<feature type="transmembrane region" description="Helical" evidence="1">
    <location>
        <begin position="62"/>
        <end position="80"/>
    </location>
</feature>
<sequence>MIIYGTALLAVCYLLGVYLGGLLGQILGVDANIGGVAIAMILLIVGKEMLAKRGLLPKSTQFGVLYWAGMYIPIVVAMAAGQNVVAALSGGLVAAVVSIIALTATVIVVRWLNNMADDYDTFTWDEDQPVIDQLS</sequence>
<comment type="caution">
    <text evidence="2">The sequence shown here is derived from an EMBL/GenBank/DDBJ whole genome shotgun (WGS) entry which is preliminary data.</text>
</comment>
<dbReference type="Pfam" id="PF03817">
    <property type="entry name" value="MadL"/>
    <property type="match status" value="1"/>
</dbReference>